<keyword evidence="1" id="KW-0677">Repeat</keyword>
<dbReference type="EMBL" id="JAEHOE010000037">
    <property type="protein sequence ID" value="KAG2493561.1"/>
    <property type="molecule type" value="Genomic_DNA"/>
</dbReference>
<dbReference type="InterPro" id="IPR003410">
    <property type="entry name" value="HYR_dom"/>
</dbReference>
<evidence type="ECO:0000256" key="1">
    <source>
        <dbReference type="ARBA" id="ARBA00022737"/>
    </source>
</evidence>
<dbReference type="Pfam" id="PF02494">
    <property type="entry name" value="HYR"/>
    <property type="match status" value="1"/>
</dbReference>
<keyword evidence="4" id="KW-1185">Reference proteome</keyword>
<evidence type="ECO:0000313" key="3">
    <source>
        <dbReference type="EMBL" id="KAG2493561.1"/>
    </source>
</evidence>
<dbReference type="AlphaFoldDB" id="A0A835Y0D3"/>
<name>A0A835Y0D3_9CHLO</name>
<sequence>MQSCCVLHIPAPTARPSAQLQSLPPTCPRTSPPRVQNFVASGGLLFVGATTYNCGYSSLTLPVSPTASAEVFFYQFGGCTGPLKDASGALATSPYILDGVMGNCVTDKSLYQPGSEGVPSSATVHLRDDRSAPVLVSWPVGEAGGRVIVTTIELEAPFHIGTGNWRDGPEISATWPAAWAVQENFIDFILDTLQPPPPGGLPVVAVPGDQTLGSADPRPFVISPAPSAVDFAGNTLPVDCTPALSYAFPLGETTVSCTATDGDGRTSGAKTFKVTVRDTTPPALTVPADFNVTGTTPTGATVNYQVSATDNAPGTVAISCSLLSGTAFAYGRTIVTCTATDVAGYSMTKTFSVIVSMRCFDGFLPPVAIAPELNTVSAAQTLPLKWSLGGDFGLDILACSAAWSYPILKKLKGRVEKGSCYTLSIALKTCPVEIYGAAAVRTVNLQVK</sequence>
<feature type="domain" description="HYR" evidence="2">
    <location>
        <begin position="190"/>
        <end position="278"/>
    </location>
</feature>
<gene>
    <name evidence="3" type="ORF">HYH03_008375</name>
</gene>
<comment type="caution">
    <text evidence="3">The sequence shown here is derived from an EMBL/GenBank/DDBJ whole genome shotgun (WGS) entry which is preliminary data.</text>
</comment>
<dbReference type="OrthoDB" id="6515930at2759"/>
<protein>
    <recommendedName>
        <fullName evidence="2">HYR domain-containing protein</fullName>
    </recommendedName>
</protein>
<reference evidence="3" key="1">
    <citation type="journal article" date="2020" name="bioRxiv">
        <title>Comparative genomics of Chlamydomonas.</title>
        <authorList>
            <person name="Craig R.J."/>
            <person name="Hasan A.R."/>
            <person name="Ness R.W."/>
            <person name="Keightley P.D."/>
        </authorList>
    </citation>
    <scope>NUCLEOTIDE SEQUENCE</scope>
    <source>
        <strain evidence="3">CCAP 11/70</strain>
    </source>
</reference>
<accession>A0A835Y0D3</accession>
<proteinExistence type="predicted"/>
<evidence type="ECO:0000259" key="2">
    <source>
        <dbReference type="PROSITE" id="PS50825"/>
    </source>
</evidence>
<organism evidence="3 4">
    <name type="scientific">Edaphochlamys debaryana</name>
    <dbReference type="NCBI Taxonomy" id="47281"/>
    <lineage>
        <taxon>Eukaryota</taxon>
        <taxon>Viridiplantae</taxon>
        <taxon>Chlorophyta</taxon>
        <taxon>core chlorophytes</taxon>
        <taxon>Chlorophyceae</taxon>
        <taxon>CS clade</taxon>
        <taxon>Chlamydomonadales</taxon>
        <taxon>Chlamydomonadales incertae sedis</taxon>
        <taxon>Edaphochlamys</taxon>
    </lineage>
</organism>
<dbReference type="Proteomes" id="UP000612055">
    <property type="component" value="Unassembled WGS sequence"/>
</dbReference>
<dbReference type="PROSITE" id="PS50825">
    <property type="entry name" value="HYR"/>
    <property type="match status" value="1"/>
</dbReference>
<dbReference type="PANTHER" id="PTHR24273">
    <property type="entry name" value="FI04643P-RELATED"/>
    <property type="match status" value="1"/>
</dbReference>
<evidence type="ECO:0000313" key="4">
    <source>
        <dbReference type="Proteomes" id="UP000612055"/>
    </source>
</evidence>
<dbReference type="PANTHER" id="PTHR24273:SF32">
    <property type="entry name" value="HYALIN"/>
    <property type="match status" value="1"/>
</dbReference>